<dbReference type="EMBL" id="CAKLBY020000229">
    <property type="protein sequence ID" value="CAK7938362.1"/>
    <property type="molecule type" value="Genomic_DNA"/>
</dbReference>
<protein>
    <recommendedName>
        <fullName evidence="2">C2H2-type domain-containing protein</fullName>
    </recommendedName>
</protein>
<dbReference type="AlphaFoldDB" id="A0AAV1UX60"/>
<reference evidence="3" key="1">
    <citation type="submission" date="2024-01" db="EMBL/GenBank/DDBJ databases">
        <authorList>
            <person name="Webb A."/>
        </authorList>
    </citation>
    <scope>NUCLEOTIDE SEQUENCE</scope>
    <source>
        <strain evidence="3">Pm1</strain>
    </source>
</reference>
<dbReference type="PROSITE" id="PS50157">
    <property type="entry name" value="ZINC_FINGER_C2H2_2"/>
    <property type="match status" value="1"/>
</dbReference>
<name>A0AAV1UX60_9STRA</name>
<proteinExistence type="predicted"/>
<dbReference type="SUPFAM" id="SSF81383">
    <property type="entry name" value="F-box domain"/>
    <property type="match status" value="1"/>
</dbReference>
<dbReference type="InterPro" id="IPR013087">
    <property type="entry name" value="Znf_C2H2_type"/>
</dbReference>
<feature type="domain" description="C2H2-type" evidence="2">
    <location>
        <begin position="745"/>
        <end position="775"/>
    </location>
</feature>
<dbReference type="InterPro" id="IPR036047">
    <property type="entry name" value="F-box-like_dom_sf"/>
</dbReference>
<evidence type="ECO:0000313" key="4">
    <source>
        <dbReference type="Proteomes" id="UP001162060"/>
    </source>
</evidence>
<organism evidence="3 4">
    <name type="scientific">Peronospora matthiolae</name>
    <dbReference type="NCBI Taxonomy" id="2874970"/>
    <lineage>
        <taxon>Eukaryota</taxon>
        <taxon>Sar</taxon>
        <taxon>Stramenopiles</taxon>
        <taxon>Oomycota</taxon>
        <taxon>Peronosporomycetes</taxon>
        <taxon>Peronosporales</taxon>
        <taxon>Peronosporaceae</taxon>
        <taxon>Peronospora</taxon>
    </lineage>
</organism>
<evidence type="ECO:0000259" key="2">
    <source>
        <dbReference type="PROSITE" id="PS50157"/>
    </source>
</evidence>
<keyword evidence="1" id="KW-0862">Zinc</keyword>
<sequence length="821" mass="93370">MQQPRELRPKRALLALLQRLNDCVSVSARRLLTQQLPSSTLLQLPRSELQQLLPELCAFIHSLLPSSSTTNNNSDNTATIIPPLPIVRRAFSHPDAQWLSRSARQSGISALLCQQLVRLARLDQKRNPQSKTDRDRAVDWSMETLVTHIFLDALLLPCAQRLGQAPDACKWRPLQPKPRFHAMTCFPVWSSLLPFAAQMGIRFPNEFLQVLEEHWKMDKTRTRRVHCEFALVTGTWRLVDELDRGDKEKQLAVTAVMVKVLRVVSDKLLACTKNGKAGNELLGLHLDDQLLEKFFAGMSAFLCKSGRADAVLRQVLFGTIQEVLVSGATSGVASQHVVIFTTAGCMLVKDLAAGVISMVVKHSNGMKSHHDTAWPLAFLVGFSAHVDLVPLRSVLEVLELLVMSYKAVNQTTHDIVKQRQRRLELVFYITYVTLHRCKSVDLLREDVSSDAAAVLELVTEFQMQLCSELSYEDFYNAAPVHWTAQVWKHWVFLSDEDVQTFVSEAHKNDVDSEVDVKKRVATWCTWEAQVAVRPSLFFHFPLMKVLVNPHLISSAPLIEPDDDDAFIVKARKRRRIENVHESTVDLDLVERSFDVLLQPDALERVCSFMSAKRLCRMALVCRTFAEVSHRGSLWRPLYLQLGCSTHDRPRVLPALPVQCRHGDRYEHKWRQMYQDRWKVLRKLRRVQRRVITANHISEDRTNGNEARLHSSSSTFLPLICSCCGCNQVLKSARDHDVHMTQHKRFTCLEPSCQASFTNLHKLQQHVKTDHASQGASARRLVCNYNGCTKNYLSVKRLATHCKKTGHLTLSISTMTTCSRKS</sequence>
<keyword evidence="1" id="KW-0479">Metal-binding</keyword>
<dbReference type="SMART" id="SM00355">
    <property type="entry name" value="ZnF_C2H2"/>
    <property type="match status" value="3"/>
</dbReference>
<evidence type="ECO:0000313" key="3">
    <source>
        <dbReference type="EMBL" id="CAK7938362.1"/>
    </source>
</evidence>
<evidence type="ECO:0000256" key="1">
    <source>
        <dbReference type="PROSITE-ProRule" id="PRU00042"/>
    </source>
</evidence>
<keyword evidence="1" id="KW-0863">Zinc-finger</keyword>
<gene>
    <name evidence="3" type="ORF">PM001_LOCUS23512</name>
</gene>
<dbReference type="Gene3D" id="1.20.1280.50">
    <property type="match status" value="1"/>
</dbReference>
<dbReference type="Proteomes" id="UP001162060">
    <property type="component" value="Unassembled WGS sequence"/>
</dbReference>
<dbReference type="InterPro" id="IPR001810">
    <property type="entry name" value="F-box_dom"/>
</dbReference>
<dbReference type="Pfam" id="PF12937">
    <property type="entry name" value="F-box-like"/>
    <property type="match status" value="1"/>
</dbReference>
<accession>A0AAV1UX60</accession>
<comment type="caution">
    <text evidence="3">The sequence shown here is derived from an EMBL/GenBank/DDBJ whole genome shotgun (WGS) entry which is preliminary data.</text>
</comment>
<dbReference type="GO" id="GO:0008270">
    <property type="term" value="F:zinc ion binding"/>
    <property type="evidence" value="ECO:0007669"/>
    <property type="project" value="UniProtKB-KW"/>
</dbReference>
<dbReference type="PROSITE" id="PS00028">
    <property type="entry name" value="ZINC_FINGER_C2H2_1"/>
    <property type="match status" value="1"/>
</dbReference>